<dbReference type="InterPro" id="IPR007890">
    <property type="entry name" value="CHASE2"/>
</dbReference>
<feature type="domain" description="CHASE2" evidence="2">
    <location>
        <begin position="417"/>
        <end position="732"/>
    </location>
</feature>
<feature type="transmembrane region" description="Helical" evidence="1">
    <location>
        <begin position="742"/>
        <end position="760"/>
    </location>
</feature>
<evidence type="ECO:0000256" key="1">
    <source>
        <dbReference type="SAM" id="Phobius"/>
    </source>
</evidence>
<dbReference type="KEGG" id="ttq:NIES37_37570"/>
<keyword evidence="1" id="KW-1133">Transmembrane helix</keyword>
<keyword evidence="4" id="KW-1185">Reference proteome</keyword>
<protein>
    <recommendedName>
        <fullName evidence="2">CHASE2 domain-containing protein</fullName>
    </recommendedName>
</protein>
<sequence length="796" mass="91139">MTKLVILNLGKGNLHSGFPFVTVQILEKSKNKWRQYQGSLPAAPILSDLYQRWQLLYELIYESRYLMAGFRQFHDSYEGIKIDDADVTHVSDVDFEQVCQEIAKQIDIWLNAEEFHHIDRQLRRQLSIDDEIRFVVQTADNLLKKLPWHTWHFFSDYPKAEFAFSAVEFETITKNNYSLNKVKILAILGDSTGININTDKKLLASLPNAETVFLVEPKRSEVDHLLWEQQGWHILFFAGHSCLASPRETGLININQTESLNINQLRNSLKIAIKNGLQIAIFNSCQGLALAEALQDLHIPQIIVMREKIPDKVAQEFLKHFLVNFAAGESLYLAVRQAREKLQGLESEFPCASWLPVIFQNPAELSPTWEDLQGKNQGVRKFQPLAWHPSQLNFKGLLSLNLLLTILLMGMRSLGIFQGWELKAFDHLMQMRASESPDSRLFIVGADEKDIRTYGYPLPDAVLAKVVDKLQQYQPAAIGLNIVRDLPVPSNDVVGHQALVNHWQKNHDLVTVCAFNNGLEQNIAPPPTTPKTQVGFVDLFNDTQLNSQDTTVRRYLLSRSENPISEAAVCETNYSLGWQLVYRYLKSQQIPVETLKDNWQFGSVITKRLKRHSGGYQNLDARGNQLLINYRHTPEPSQIAQQVTLRDILNLDRDRFNPNWVKGRVILIGVVANSVQDSQLTPYGEMRSLYIHAHIVSQILSNVENHRPMLWWLPPWGDALWIFCWLLLGNVVLRLHTYLQRGLALGICSAMLYGSCWIIFSFGGWIPFIPTMIALIAPWGVIWIDQELHRSKHHLS</sequence>
<dbReference type="Pfam" id="PF12770">
    <property type="entry name" value="CHAT"/>
    <property type="match status" value="1"/>
</dbReference>
<evidence type="ECO:0000259" key="2">
    <source>
        <dbReference type="SMART" id="SM01080"/>
    </source>
</evidence>
<dbReference type="SMART" id="SM01080">
    <property type="entry name" value="CHASE2"/>
    <property type="match status" value="1"/>
</dbReference>
<dbReference type="InterPro" id="IPR024983">
    <property type="entry name" value="CHAT_dom"/>
</dbReference>
<evidence type="ECO:0000313" key="3">
    <source>
        <dbReference type="EMBL" id="BAY99774.1"/>
    </source>
</evidence>
<accession>A0A1Z4N246</accession>
<keyword evidence="1" id="KW-0812">Transmembrane</keyword>
<dbReference type="EMBL" id="AP018248">
    <property type="protein sequence ID" value="BAY99774.1"/>
    <property type="molecule type" value="Genomic_DNA"/>
</dbReference>
<dbReference type="RefSeq" id="WP_096578155.1">
    <property type="nucleotide sequence ID" value="NZ_CAWNJS010000001.1"/>
</dbReference>
<dbReference type="Proteomes" id="UP000218785">
    <property type="component" value="Chromosome"/>
</dbReference>
<feature type="transmembrane region" description="Helical" evidence="1">
    <location>
        <begin position="709"/>
        <end position="733"/>
    </location>
</feature>
<gene>
    <name evidence="3" type="ORF">NIES37_37570</name>
</gene>
<reference evidence="3 4" key="1">
    <citation type="submission" date="2017-06" db="EMBL/GenBank/DDBJ databases">
        <title>Genome sequencing of cyanobaciteial culture collection at National Institute for Environmental Studies (NIES).</title>
        <authorList>
            <person name="Hirose Y."/>
            <person name="Shimura Y."/>
            <person name="Fujisawa T."/>
            <person name="Nakamura Y."/>
            <person name="Kawachi M."/>
        </authorList>
    </citation>
    <scope>NUCLEOTIDE SEQUENCE [LARGE SCALE GENOMIC DNA]</scope>
    <source>
        <strain evidence="3 4">NIES-37</strain>
    </source>
</reference>
<feature type="transmembrane region" description="Helical" evidence="1">
    <location>
        <begin position="766"/>
        <end position="784"/>
    </location>
</feature>
<dbReference type="AlphaFoldDB" id="A0A1Z4N246"/>
<proteinExistence type="predicted"/>
<evidence type="ECO:0000313" key="4">
    <source>
        <dbReference type="Proteomes" id="UP000218785"/>
    </source>
</evidence>
<name>A0A1Z4N246_9CYAN</name>
<dbReference type="Pfam" id="PF05226">
    <property type="entry name" value="CHASE2"/>
    <property type="match status" value="1"/>
</dbReference>
<organism evidence="3 4">
    <name type="scientific">Tolypothrix tenuis PCC 7101</name>
    <dbReference type="NCBI Taxonomy" id="231146"/>
    <lineage>
        <taxon>Bacteria</taxon>
        <taxon>Bacillati</taxon>
        <taxon>Cyanobacteriota</taxon>
        <taxon>Cyanophyceae</taxon>
        <taxon>Nostocales</taxon>
        <taxon>Tolypothrichaceae</taxon>
        <taxon>Tolypothrix</taxon>
    </lineage>
</organism>
<keyword evidence="1" id="KW-0472">Membrane</keyword>